<dbReference type="Proteomes" id="UP000254869">
    <property type="component" value="Unassembled WGS sequence"/>
</dbReference>
<dbReference type="InterPro" id="IPR019966">
    <property type="entry name" value="F420-dep_enz_PPOX_Rv3369"/>
</dbReference>
<dbReference type="InterPro" id="IPR052019">
    <property type="entry name" value="F420H2_bilvrd_red/Heme_oxyg"/>
</dbReference>
<comment type="caution">
    <text evidence="3">The sequence shown here is derived from an EMBL/GenBank/DDBJ whole genome shotgun (WGS) entry which is preliminary data.</text>
</comment>
<dbReference type="GO" id="GO:0005829">
    <property type="term" value="C:cytosol"/>
    <property type="evidence" value="ECO:0007669"/>
    <property type="project" value="TreeGrafter"/>
</dbReference>
<evidence type="ECO:0000259" key="2">
    <source>
        <dbReference type="Pfam" id="PF01243"/>
    </source>
</evidence>
<accession>A0A370IFM0</accession>
<sequence>MADSGLPDPSTPFGQRVRRRLREEQIIWITTVGNDGTPQPNPVGFVFQRDDSILIYSALEANRNTHILDRPRVALNFDGDGSGGDIMVFTGTARRADDIPPAHENPGYLTKYAESAARAFGSVENFSKQFPVPLRVEITRTRGR</sequence>
<keyword evidence="1" id="KW-0560">Oxidoreductase</keyword>
<gene>
    <name evidence="3" type="ORF">DFR76_1011036</name>
</gene>
<reference evidence="3 4" key="1">
    <citation type="submission" date="2018-07" db="EMBL/GenBank/DDBJ databases">
        <title>Genomic Encyclopedia of Type Strains, Phase IV (KMG-IV): sequencing the most valuable type-strain genomes for metagenomic binning, comparative biology and taxonomic classification.</title>
        <authorList>
            <person name="Goeker M."/>
        </authorList>
    </citation>
    <scope>NUCLEOTIDE SEQUENCE [LARGE SCALE GENOMIC DNA]</scope>
    <source>
        <strain evidence="3 4">DSM 44290</strain>
    </source>
</reference>
<dbReference type="GO" id="GO:0016627">
    <property type="term" value="F:oxidoreductase activity, acting on the CH-CH group of donors"/>
    <property type="evidence" value="ECO:0007669"/>
    <property type="project" value="TreeGrafter"/>
</dbReference>
<keyword evidence="4" id="KW-1185">Reference proteome</keyword>
<evidence type="ECO:0000313" key="3">
    <source>
        <dbReference type="EMBL" id="RDI69495.1"/>
    </source>
</evidence>
<evidence type="ECO:0000313" key="4">
    <source>
        <dbReference type="Proteomes" id="UP000254869"/>
    </source>
</evidence>
<dbReference type="GO" id="GO:0070967">
    <property type="term" value="F:coenzyme F420 binding"/>
    <property type="evidence" value="ECO:0007669"/>
    <property type="project" value="TreeGrafter"/>
</dbReference>
<protein>
    <submittedName>
        <fullName evidence="3">PPOX class probable F420-dependent enzyme</fullName>
    </submittedName>
</protein>
<dbReference type="InterPro" id="IPR012349">
    <property type="entry name" value="Split_barrel_FMN-bd"/>
</dbReference>
<dbReference type="SUPFAM" id="SSF50475">
    <property type="entry name" value="FMN-binding split barrel"/>
    <property type="match status" value="1"/>
</dbReference>
<dbReference type="PANTHER" id="PTHR35176:SF6">
    <property type="entry name" value="HEME OXYGENASE HI_0854-RELATED"/>
    <property type="match status" value="1"/>
</dbReference>
<dbReference type="AlphaFoldDB" id="A0A370IFM0"/>
<dbReference type="InterPro" id="IPR011576">
    <property type="entry name" value="Pyridox_Oxase_N"/>
</dbReference>
<feature type="domain" description="Pyridoxamine 5'-phosphate oxidase N-terminal" evidence="2">
    <location>
        <begin position="15"/>
        <end position="98"/>
    </location>
</feature>
<dbReference type="PANTHER" id="PTHR35176">
    <property type="entry name" value="HEME OXYGENASE HI_0854-RELATED"/>
    <property type="match status" value="1"/>
</dbReference>
<dbReference type="STRING" id="1210086.GCA_001613105_03159"/>
<dbReference type="Pfam" id="PF01243">
    <property type="entry name" value="PNPOx_N"/>
    <property type="match status" value="1"/>
</dbReference>
<dbReference type="Gene3D" id="2.30.110.10">
    <property type="entry name" value="Electron Transport, Fmn-binding Protein, Chain A"/>
    <property type="match status" value="1"/>
</dbReference>
<evidence type="ECO:0000256" key="1">
    <source>
        <dbReference type="ARBA" id="ARBA00023002"/>
    </source>
</evidence>
<dbReference type="RefSeq" id="WP_067998237.1">
    <property type="nucleotide sequence ID" value="NZ_QQBC01000001.1"/>
</dbReference>
<name>A0A370IFM0_9NOCA</name>
<organism evidence="3 4">
    <name type="scientific">Nocardia pseudobrasiliensis</name>
    <dbReference type="NCBI Taxonomy" id="45979"/>
    <lineage>
        <taxon>Bacteria</taxon>
        <taxon>Bacillati</taxon>
        <taxon>Actinomycetota</taxon>
        <taxon>Actinomycetes</taxon>
        <taxon>Mycobacteriales</taxon>
        <taxon>Nocardiaceae</taxon>
        <taxon>Nocardia</taxon>
    </lineage>
</organism>
<dbReference type="EMBL" id="QQBC01000001">
    <property type="protein sequence ID" value="RDI69495.1"/>
    <property type="molecule type" value="Genomic_DNA"/>
</dbReference>
<dbReference type="NCBIfam" id="TIGR03667">
    <property type="entry name" value="Rv3369"/>
    <property type="match status" value="1"/>
</dbReference>
<proteinExistence type="predicted"/>